<comment type="similarity">
    <text evidence="3 9">Belongs to the FliF family.</text>
</comment>
<keyword evidence="7 11" id="KW-0472">Membrane</keyword>
<keyword evidence="8 9" id="KW-0975">Bacterial flagellum</keyword>
<sequence length="527" mass="55566">MQNVISIWNGLELRRKAVVVGATIAVFLAVLLLARMSGGGQMVLLYAGLDGRAAGEVITALDQRAVTYEVRGDSIWVDASSRDSLRMSLAGEGLPAAGGTGYELLDSLSGFGTTAQMFDAAYWRAKEGELARTILAVPEVRAARVHIAQGPSDPFRRDSAPTASVAVTTASGQVPPELAKALKHLVASAVAGMRPADVQIIDTAGGLVSSEDEGTVGPRSRADEIRRSVERLLAARVGAGKAVVEVALELITESEQITERRFDPEGRVAISSDTEERSKQDAQPGGDVTVASNLPEGDASGQNGGKSSSSETRERVNYEVSETQRELLRGPGGIRRMTVAVLIDGQMVTGTDGSQTWQPRSEEELSALRDLVAAAAGIDEARGDTLTLKSLEFQPVPLQGSEASGGLLPAFGPVDTMSAIRIAALSLVALILGLFVLRPILASGRAARLPPPSAQLALPMAASDVPEALTGEIDGDFRLPELPMVDFAAESGPAEDPATRLRRLIEERQAESIEILRGWLEPEEGQA</sequence>
<accession>A0A3P5WZG4</accession>
<reference evidence="14 15" key="1">
    <citation type="submission" date="2018-11" db="EMBL/GenBank/DDBJ databases">
        <authorList>
            <person name="Criscuolo A."/>
        </authorList>
    </citation>
    <scope>NUCLEOTIDE SEQUENCE [LARGE SCALE GENOMIC DNA]</scope>
    <source>
        <strain evidence="14">ACIP111625</strain>
    </source>
</reference>
<dbReference type="InterPro" id="IPR013556">
    <property type="entry name" value="Flag_M-ring_C"/>
</dbReference>
<dbReference type="PANTHER" id="PTHR30046">
    <property type="entry name" value="FLAGELLAR M-RING PROTEIN"/>
    <property type="match status" value="1"/>
</dbReference>
<feature type="domain" description="Flagellar M-ring N-terminal" evidence="12">
    <location>
        <begin position="41"/>
        <end position="209"/>
    </location>
</feature>
<evidence type="ECO:0000259" key="13">
    <source>
        <dbReference type="Pfam" id="PF08345"/>
    </source>
</evidence>
<dbReference type="Pfam" id="PF01514">
    <property type="entry name" value="YscJ_FliF"/>
    <property type="match status" value="1"/>
</dbReference>
<dbReference type="Proteomes" id="UP000277498">
    <property type="component" value="Unassembled WGS sequence"/>
</dbReference>
<dbReference type="InterPro" id="IPR006182">
    <property type="entry name" value="FliF_N_dom"/>
</dbReference>
<evidence type="ECO:0000313" key="14">
    <source>
        <dbReference type="EMBL" id="VDC20304.1"/>
    </source>
</evidence>
<evidence type="ECO:0000256" key="8">
    <source>
        <dbReference type="ARBA" id="ARBA00023143"/>
    </source>
</evidence>
<dbReference type="GO" id="GO:0005886">
    <property type="term" value="C:plasma membrane"/>
    <property type="evidence" value="ECO:0007669"/>
    <property type="project" value="UniProtKB-SubCell"/>
</dbReference>
<dbReference type="Gene3D" id="3.30.300.30">
    <property type="match status" value="1"/>
</dbReference>
<feature type="compositionally biased region" description="Basic and acidic residues" evidence="10">
    <location>
        <begin position="311"/>
        <end position="324"/>
    </location>
</feature>
<gene>
    <name evidence="14" type="primary">fliF</name>
    <name evidence="14" type="ORF">XINFAN_00422</name>
</gene>
<evidence type="ECO:0000256" key="2">
    <source>
        <dbReference type="ARBA" id="ARBA00004651"/>
    </source>
</evidence>
<keyword evidence="14" id="KW-0282">Flagellum</keyword>
<dbReference type="PRINTS" id="PR01009">
    <property type="entry name" value="FLGMRINGFLIF"/>
</dbReference>
<keyword evidence="15" id="KW-1185">Reference proteome</keyword>
<evidence type="ECO:0000256" key="10">
    <source>
        <dbReference type="SAM" id="MobiDB-lite"/>
    </source>
</evidence>
<dbReference type="PANTHER" id="PTHR30046:SF0">
    <property type="entry name" value="FLAGELLAR M-RING PROTEIN"/>
    <property type="match status" value="1"/>
</dbReference>
<dbReference type="InterPro" id="IPR045851">
    <property type="entry name" value="AMP-bd_C_sf"/>
</dbReference>
<keyword evidence="14" id="KW-0969">Cilium</keyword>
<dbReference type="InterPro" id="IPR000067">
    <property type="entry name" value="FlgMring_FliF"/>
</dbReference>
<keyword evidence="6 11" id="KW-1133">Transmembrane helix</keyword>
<keyword evidence="14" id="KW-0966">Cell projection</keyword>
<dbReference type="EMBL" id="UXAW01000033">
    <property type="protein sequence ID" value="VDC20304.1"/>
    <property type="molecule type" value="Genomic_DNA"/>
</dbReference>
<organism evidence="14 15">
    <name type="scientific">Pseudogemmobacter humi</name>
    <dbReference type="NCBI Taxonomy" id="2483812"/>
    <lineage>
        <taxon>Bacteria</taxon>
        <taxon>Pseudomonadati</taxon>
        <taxon>Pseudomonadota</taxon>
        <taxon>Alphaproteobacteria</taxon>
        <taxon>Rhodobacterales</taxon>
        <taxon>Paracoccaceae</taxon>
        <taxon>Pseudogemmobacter</taxon>
    </lineage>
</organism>
<evidence type="ECO:0000256" key="4">
    <source>
        <dbReference type="ARBA" id="ARBA00022475"/>
    </source>
</evidence>
<dbReference type="GO" id="GO:0071973">
    <property type="term" value="P:bacterial-type flagellum-dependent cell motility"/>
    <property type="evidence" value="ECO:0007669"/>
    <property type="project" value="InterPro"/>
</dbReference>
<dbReference type="OrthoDB" id="9807026at2"/>
<evidence type="ECO:0000256" key="6">
    <source>
        <dbReference type="ARBA" id="ARBA00022989"/>
    </source>
</evidence>
<feature type="transmembrane region" description="Helical" evidence="11">
    <location>
        <begin position="17"/>
        <end position="34"/>
    </location>
</feature>
<dbReference type="NCBIfam" id="TIGR00206">
    <property type="entry name" value="fliF"/>
    <property type="match status" value="1"/>
</dbReference>
<dbReference type="PIRSF" id="PIRSF004862">
    <property type="entry name" value="FliF"/>
    <property type="match status" value="1"/>
</dbReference>
<feature type="domain" description="Flagellar M-ring C-terminal" evidence="13">
    <location>
        <begin position="233"/>
        <end position="393"/>
    </location>
</feature>
<evidence type="ECO:0000313" key="15">
    <source>
        <dbReference type="Proteomes" id="UP000277498"/>
    </source>
</evidence>
<comment type="subcellular location">
    <subcellularLocation>
        <location evidence="1 9">Bacterial flagellum basal body</location>
    </subcellularLocation>
    <subcellularLocation>
        <location evidence="2">Cell membrane</location>
        <topology evidence="2">Multi-pass membrane protein</topology>
    </subcellularLocation>
</comment>
<dbReference type="GO" id="GO:0003774">
    <property type="term" value="F:cytoskeletal motor activity"/>
    <property type="evidence" value="ECO:0007669"/>
    <property type="project" value="InterPro"/>
</dbReference>
<evidence type="ECO:0000256" key="5">
    <source>
        <dbReference type="ARBA" id="ARBA00022692"/>
    </source>
</evidence>
<evidence type="ECO:0000256" key="7">
    <source>
        <dbReference type="ARBA" id="ARBA00023136"/>
    </source>
</evidence>
<name>A0A3P5WZG4_9RHOB</name>
<feature type="region of interest" description="Disordered" evidence="10">
    <location>
        <begin position="271"/>
        <end position="324"/>
    </location>
</feature>
<feature type="transmembrane region" description="Helical" evidence="11">
    <location>
        <begin position="422"/>
        <end position="441"/>
    </location>
</feature>
<keyword evidence="5 11" id="KW-0812">Transmembrane</keyword>
<dbReference type="InterPro" id="IPR043427">
    <property type="entry name" value="YscJ/FliF"/>
</dbReference>
<dbReference type="GO" id="GO:0009431">
    <property type="term" value="C:bacterial-type flagellum basal body, MS ring"/>
    <property type="evidence" value="ECO:0007669"/>
    <property type="project" value="InterPro"/>
</dbReference>
<comment type="function">
    <text evidence="9">The M ring may be actively involved in energy transduction.</text>
</comment>
<evidence type="ECO:0000256" key="3">
    <source>
        <dbReference type="ARBA" id="ARBA00007971"/>
    </source>
</evidence>
<proteinExistence type="inferred from homology"/>
<evidence type="ECO:0000259" key="12">
    <source>
        <dbReference type="Pfam" id="PF01514"/>
    </source>
</evidence>
<evidence type="ECO:0000256" key="11">
    <source>
        <dbReference type="SAM" id="Phobius"/>
    </source>
</evidence>
<evidence type="ECO:0000256" key="1">
    <source>
        <dbReference type="ARBA" id="ARBA00004117"/>
    </source>
</evidence>
<keyword evidence="4" id="KW-1003">Cell membrane</keyword>
<dbReference type="Pfam" id="PF08345">
    <property type="entry name" value="YscJ_FliF_C"/>
    <property type="match status" value="1"/>
</dbReference>
<dbReference type="AlphaFoldDB" id="A0A3P5WZG4"/>
<evidence type="ECO:0000256" key="9">
    <source>
        <dbReference type="PIRNR" id="PIRNR004862"/>
    </source>
</evidence>
<dbReference type="RefSeq" id="WP_124084855.1">
    <property type="nucleotide sequence ID" value="NZ_UXAW01000033.1"/>
</dbReference>
<protein>
    <recommendedName>
        <fullName evidence="9">Flagellar M-ring protein</fullName>
    </recommendedName>
</protein>